<keyword evidence="3" id="KW-1185">Reference proteome</keyword>
<reference evidence="3" key="1">
    <citation type="journal article" date="2019" name="PLoS Negl. Trop. Dis.">
        <title>Revisiting the worldwide diversity of Leptospira species in the environment.</title>
        <authorList>
            <person name="Vincent A.T."/>
            <person name="Schiettekatte O."/>
            <person name="Bourhy P."/>
            <person name="Veyrier F.J."/>
            <person name="Picardeau M."/>
        </authorList>
    </citation>
    <scope>NUCLEOTIDE SEQUENCE [LARGE SCALE GENOMIC DNA]</scope>
    <source>
        <strain evidence="3">201601955</strain>
    </source>
</reference>
<evidence type="ECO:0000313" key="3">
    <source>
        <dbReference type="Proteomes" id="UP000298112"/>
    </source>
</evidence>
<dbReference type="Pfam" id="PF12680">
    <property type="entry name" value="SnoaL_2"/>
    <property type="match status" value="1"/>
</dbReference>
<dbReference type="SUPFAM" id="SSF54427">
    <property type="entry name" value="NTF2-like"/>
    <property type="match status" value="1"/>
</dbReference>
<evidence type="ECO:0000313" key="2">
    <source>
        <dbReference type="EMBL" id="TGM58254.1"/>
    </source>
</evidence>
<dbReference type="Proteomes" id="UP000298112">
    <property type="component" value="Unassembled WGS sequence"/>
</dbReference>
<dbReference type="EMBL" id="RQHF01000015">
    <property type="protein sequence ID" value="TGM58254.1"/>
    <property type="molecule type" value="Genomic_DNA"/>
</dbReference>
<dbReference type="Gene3D" id="3.10.450.50">
    <property type="match status" value="1"/>
</dbReference>
<dbReference type="InterPro" id="IPR037401">
    <property type="entry name" value="SnoaL-like"/>
</dbReference>
<comment type="caution">
    <text evidence="2">The sequence shown here is derived from an EMBL/GenBank/DDBJ whole genome shotgun (WGS) entry which is preliminary data.</text>
</comment>
<proteinExistence type="predicted"/>
<feature type="domain" description="SnoaL-like" evidence="1">
    <location>
        <begin position="8"/>
        <end position="90"/>
    </location>
</feature>
<accession>A0ABY2NQ61</accession>
<evidence type="ECO:0000259" key="1">
    <source>
        <dbReference type="Pfam" id="PF12680"/>
    </source>
</evidence>
<name>A0ABY2NQ61_9LEPT</name>
<gene>
    <name evidence="2" type="ORF">EHQ95_08265</name>
</gene>
<dbReference type="RefSeq" id="WP_135658269.1">
    <property type="nucleotide sequence ID" value="NZ_RQHF01000015.1"/>
</dbReference>
<dbReference type="InterPro" id="IPR032710">
    <property type="entry name" value="NTF2-like_dom_sf"/>
</dbReference>
<organism evidence="2 3">
    <name type="scientific">Leptospira vanthielii</name>
    <dbReference type="NCBI Taxonomy" id="293085"/>
    <lineage>
        <taxon>Bacteria</taxon>
        <taxon>Pseudomonadati</taxon>
        <taxon>Spirochaetota</taxon>
        <taxon>Spirochaetia</taxon>
        <taxon>Leptospirales</taxon>
        <taxon>Leptospiraceae</taxon>
        <taxon>Leptospira</taxon>
    </lineage>
</organism>
<sequence length="108" mass="12391">MKIPKIAETLIQASNERDVEMYLSCFTQNAIYADIGEKETVVGKKAIEKNFREMKYEVHTEPTHIEETSDKITMKVKATGNFKGSPLHFQYQIKLQSGLIQDLKIDLI</sequence>
<protein>
    <submittedName>
        <fullName evidence="2">Nuclear transport factor 2 family protein</fullName>
    </submittedName>
</protein>